<dbReference type="GO" id="GO:0005829">
    <property type="term" value="C:cytosol"/>
    <property type="evidence" value="ECO:0007669"/>
    <property type="project" value="UniProtKB-SubCell"/>
</dbReference>
<proteinExistence type="predicted"/>
<reference evidence="8" key="1">
    <citation type="submission" date="2019-11" db="EMBL/GenBank/DDBJ databases">
        <title>Lipid analysis of CO2-rich subsurface aquifers suggests an autotrophy-based deep biosphere with lysolipids enriched in CPR bacteria.</title>
        <authorList>
            <person name="Probst A.J."/>
            <person name="Elling F.J."/>
            <person name="Castelle C.J."/>
            <person name="Zhu Q."/>
            <person name="Elvert M."/>
            <person name="Birarda G."/>
            <person name="Holman H.-Y."/>
            <person name="Lane K.R."/>
            <person name="Ladd B."/>
            <person name="Ryan M.C."/>
            <person name="Woyke T."/>
            <person name="Hinrichs K.-U."/>
            <person name="Banfield J.F."/>
        </authorList>
    </citation>
    <scope>NUCLEOTIDE SEQUENCE</scope>
    <source>
        <strain evidence="8">CG_2015-01_33_1645</strain>
        <strain evidence="9">CG_2015-04_33_537</strain>
    </source>
</reference>
<dbReference type="SUPFAM" id="SSF56281">
    <property type="entry name" value="Metallo-hydrolase/oxidoreductase"/>
    <property type="match status" value="1"/>
</dbReference>
<dbReference type="PANTHER" id="PTHR23200:SF48">
    <property type="entry name" value="METALLO-BETA-LACTAMASE DOMAIN-CONTAINING PROTEIN 1"/>
    <property type="match status" value="1"/>
</dbReference>
<evidence type="ECO:0000313" key="9">
    <source>
        <dbReference type="EMBL" id="NCS90964.1"/>
    </source>
</evidence>
<comment type="catalytic activity">
    <reaction evidence="5">
        <text>a ribonucleotidyl-ribonucleotide-RNA + H2O = a 3'-end ribonucleotide-RNA + a 5'-end 5'-phospho-ribonucleoside-RNA + H(+)</text>
        <dbReference type="Rhea" id="RHEA:68096"/>
        <dbReference type="Rhea" id="RHEA-COMP:15179"/>
        <dbReference type="Rhea" id="RHEA-COMP:17355"/>
        <dbReference type="Rhea" id="RHEA-COMP:17428"/>
        <dbReference type="ChEBI" id="CHEBI:15377"/>
        <dbReference type="ChEBI" id="CHEBI:15378"/>
        <dbReference type="ChEBI" id="CHEBI:74896"/>
        <dbReference type="ChEBI" id="CHEBI:138282"/>
        <dbReference type="ChEBI" id="CHEBI:173118"/>
    </reaction>
    <physiologicalReaction direction="left-to-right" evidence="5">
        <dbReference type="Rhea" id="RHEA:68097"/>
    </physiologicalReaction>
</comment>
<evidence type="ECO:0000256" key="6">
    <source>
        <dbReference type="ARBA" id="ARBA00045869"/>
    </source>
</evidence>
<evidence type="ECO:0000313" key="10">
    <source>
        <dbReference type="Proteomes" id="UP000768163"/>
    </source>
</evidence>
<evidence type="ECO:0000256" key="4">
    <source>
        <dbReference type="ARBA" id="ARBA00032988"/>
    </source>
</evidence>
<comment type="function">
    <text evidence="6">Endoribonuclease that catalyzes the hydrolysis of histone-coding pre-mRNA 3'-end. Involved in histone pre-mRNA processing during the S-phase of the cell cycle, which is required for entering/progressing through S-phase. Cleaves histone pre-mRNA at a major and a minor cleavage site after the 5'-ACCCA-3' and the 5'-ACCCACA-3' sequence, respectively, and located downstream of the stem-loop. May require the presence of the HDE element located at the histone pre-RNA 3'-end to avoid non-specific cleavage.</text>
</comment>
<evidence type="ECO:0000256" key="3">
    <source>
        <dbReference type="ARBA" id="ARBA00014856"/>
    </source>
</evidence>
<dbReference type="Proteomes" id="UP000738826">
    <property type="component" value="Unassembled WGS sequence"/>
</dbReference>
<name>A0A8J7YRX6_9ARCH</name>
<protein>
    <recommendedName>
        <fullName evidence="3">Metallo-beta-lactamase domain-containing protein 1</fullName>
    </recommendedName>
    <alternativeName>
        <fullName evidence="4">Endoribonuclease MBLAC1</fullName>
    </alternativeName>
</protein>
<comment type="caution">
    <text evidence="8">The sequence shown here is derived from an EMBL/GenBank/DDBJ whole genome shotgun (WGS) entry which is preliminary data.</text>
</comment>
<organism evidence="8 10">
    <name type="scientific">Candidatus Altarchaeum hamiconexum</name>
    <dbReference type="NCBI Taxonomy" id="1803513"/>
    <lineage>
        <taxon>Archaea</taxon>
        <taxon>Candidatus Altarchaeota</taxon>
        <taxon>Candidatus Altiarchaeia</taxon>
        <taxon>Candidatus Altarchaeales</taxon>
        <taxon>Candidatus Altarchaeaceae</taxon>
        <taxon>Candidatus Altarchaeum</taxon>
    </lineage>
</organism>
<evidence type="ECO:0000259" key="7">
    <source>
        <dbReference type="SMART" id="SM00849"/>
    </source>
</evidence>
<evidence type="ECO:0000256" key="5">
    <source>
        <dbReference type="ARBA" id="ARBA00044690"/>
    </source>
</evidence>
<comment type="subunit">
    <text evidence="2">Homodimer.</text>
</comment>
<dbReference type="Pfam" id="PF00753">
    <property type="entry name" value="Lactamase_B"/>
    <property type="match status" value="1"/>
</dbReference>
<dbReference type="AlphaFoldDB" id="A0A8J7YRX6"/>
<dbReference type="EMBL" id="JAACQH010000012">
    <property type="protein sequence ID" value="NCS90964.1"/>
    <property type="molecule type" value="Genomic_DNA"/>
</dbReference>
<dbReference type="InterPro" id="IPR001279">
    <property type="entry name" value="Metallo-B-lactamas"/>
</dbReference>
<evidence type="ECO:0000256" key="1">
    <source>
        <dbReference type="ARBA" id="ARBA00004514"/>
    </source>
</evidence>
<evidence type="ECO:0000313" key="8">
    <source>
        <dbReference type="EMBL" id="NCN65006.1"/>
    </source>
</evidence>
<sequence length="237" mass="26241">MPVKSVTIIKEGTICIEAFEKPKSGILAVKEFCGVGSGSTVTYVESDVKIIVDTGFDFENVQDMGNVERNRRNLIFALSSFGLKPEDIDVVFITHWHCDHFGNLDVFNHSKILASEGVAKNRGFDCKGVRDGEEIADGVSVIYTPGHTKDHASLLLEVLGRSKSIIAVAGDAVVSPSYYILNKVWNYNGDFYSMEAALESMRKIKEVSDYIIPGHGNIFKNSEKKESENKQTKNIKI</sequence>
<comment type="subcellular location">
    <subcellularLocation>
        <location evidence="1">Cytoplasm</location>
        <location evidence="1">Cytosol</location>
    </subcellularLocation>
</comment>
<dbReference type="InterPro" id="IPR039344">
    <property type="entry name" value="MBLAC1"/>
</dbReference>
<dbReference type="PANTHER" id="PTHR23200">
    <property type="entry name" value="METALLO-BETA-LACTAMASE DOMAIN-CONTAINING PROTEIN 1"/>
    <property type="match status" value="1"/>
</dbReference>
<evidence type="ECO:0000256" key="2">
    <source>
        <dbReference type="ARBA" id="ARBA00011738"/>
    </source>
</evidence>
<dbReference type="InterPro" id="IPR036866">
    <property type="entry name" value="RibonucZ/Hydroxyglut_hydro"/>
</dbReference>
<dbReference type="EMBL" id="JAACVF010000072">
    <property type="protein sequence ID" value="NCN65006.1"/>
    <property type="molecule type" value="Genomic_DNA"/>
</dbReference>
<gene>
    <name evidence="9" type="ORF">GW779_00865</name>
    <name evidence="8" type="ORF">GW910_02880</name>
</gene>
<feature type="domain" description="Metallo-beta-lactamase" evidence="7">
    <location>
        <begin position="38"/>
        <end position="215"/>
    </location>
</feature>
<dbReference type="Gene3D" id="3.60.15.10">
    <property type="entry name" value="Ribonuclease Z/Hydroxyacylglutathione hydrolase-like"/>
    <property type="match status" value="1"/>
</dbReference>
<dbReference type="Proteomes" id="UP000768163">
    <property type="component" value="Unassembled WGS sequence"/>
</dbReference>
<dbReference type="SMART" id="SM00849">
    <property type="entry name" value="Lactamase_B"/>
    <property type="match status" value="1"/>
</dbReference>
<accession>A0A8J7YRX6</accession>